<gene>
    <name evidence="1" type="ORF">GCM10009425_41350</name>
</gene>
<sequence>MTSKPELDQRDHQNMDAFLRHVLDGYKTGEITKDAAVGAVAHVMTALDLGNYTEARSWFEEGRKFLSKEPITE</sequence>
<dbReference type="EMBL" id="BMNW01000011">
    <property type="protein sequence ID" value="GGM26423.1"/>
    <property type="molecule type" value="Genomic_DNA"/>
</dbReference>
<name>A0ABQ2H1I9_9PSED</name>
<protein>
    <submittedName>
        <fullName evidence="1">Uncharacterized protein</fullName>
    </submittedName>
</protein>
<reference evidence="2" key="1">
    <citation type="journal article" date="2019" name="Int. J. Syst. Evol. Microbiol.">
        <title>The Global Catalogue of Microorganisms (GCM) 10K type strain sequencing project: providing services to taxonomists for standard genome sequencing and annotation.</title>
        <authorList>
            <consortium name="The Broad Institute Genomics Platform"/>
            <consortium name="The Broad Institute Genome Sequencing Center for Infectious Disease"/>
            <person name="Wu L."/>
            <person name="Ma J."/>
        </authorList>
    </citation>
    <scope>NUCLEOTIDE SEQUENCE [LARGE SCALE GENOMIC DNA]</scope>
    <source>
        <strain evidence="2">JCM 13501</strain>
    </source>
</reference>
<proteinExistence type="predicted"/>
<organism evidence="1 2">
    <name type="scientific">Pseudomonas asuensis</name>
    <dbReference type="NCBI Taxonomy" id="1825787"/>
    <lineage>
        <taxon>Bacteria</taxon>
        <taxon>Pseudomonadati</taxon>
        <taxon>Pseudomonadota</taxon>
        <taxon>Gammaproteobacteria</taxon>
        <taxon>Pseudomonadales</taxon>
        <taxon>Pseudomonadaceae</taxon>
        <taxon>Pseudomonas</taxon>
    </lineage>
</organism>
<comment type="caution">
    <text evidence="1">The sequence shown here is derived from an EMBL/GenBank/DDBJ whole genome shotgun (WGS) entry which is preliminary data.</text>
</comment>
<evidence type="ECO:0000313" key="2">
    <source>
        <dbReference type="Proteomes" id="UP000616499"/>
    </source>
</evidence>
<evidence type="ECO:0000313" key="1">
    <source>
        <dbReference type="EMBL" id="GGM26423.1"/>
    </source>
</evidence>
<dbReference type="RefSeq" id="WP_188868023.1">
    <property type="nucleotide sequence ID" value="NZ_BMNW01000011.1"/>
</dbReference>
<keyword evidence="2" id="KW-1185">Reference proteome</keyword>
<accession>A0ABQ2H1I9</accession>
<dbReference type="Proteomes" id="UP000616499">
    <property type="component" value="Unassembled WGS sequence"/>
</dbReference>